<evidence type="ECO:0000256" key="2">
    <source>
        <dbReference type="SAM" id="MobiDB-lite"/>
    </source>
</evidence>
<dbReference type="EMBL" id="VLJT01000028">
    <property type="protein sequence ID" value="TWH15746.1"/>
    <property type="molecule type" value="Genomic_DNA"/>
</dbReference>
<dbReference type="Pfam" id="PF02515">
    <property type="entry name" value="CoA_transf_3"/>
    <property type="match status" value="1"/>
</dbReference>
<evidence type="ECO:0000313" key="3">
    <source>
        <dbReference type="EMBL" id="TWH15746.1"/>
    </source>
</evidence>
<sequence length="453" mass="47962">MNVSTSPGHTPTSTADSAIDGRAAWRAADRSTGVGALAGLRVLDLSRVLAGPYTAQTLADHGAEVIKVEAPSGDETRGWGPPFDDSGESSAYYAGLNHSKDNICLDLRTDAGREVLSHLLRGADVVIENFKAGTMARWGFDYETVLAEENPRLVYCRVTGFGVDGPMGGLPGYDAVLQSFGGLMSVNGYPDGNPLRVGVPIVDIVASHMAVSGILLALRERDSSGRGQLVDITLLDSVISLLHPHASNWVSSGKVPQRTGDYHPTVVPYQVFAALDGDFFISAANDRQFRSLVTVLGRPDLADDPRFVSNGVRSQNRDELATLLGGLVAGWRRDDLAVELERAGVAASPVNTVDQALTAPQTVHRGLFLDTVDYRGLGVPIKLGRTATRTPRTAVPLGTDTEAVLCSMGYSADTVAALRATGALGRSRTTHAGTTRKDDAGEDRGEPTSDADR</sequence>
<dbReference type="GO" id="GO:0008410">
    <property type="term" value="F:CoA-transferase activity"/>
    <property type="evidence" value="ECO:0007669"/>
    <property type="project" value="TreeGrafter"/>
</dbReference>
<dbReference type="Gene3D" id="3.40.50.10540">
    <property type="entry name" value="Crotonobetainyl-coa:carnitine coa-transferase, domain 1"/>
    <property type="match status" value="1"/>
</dbReference>
<feature type="compositionally biased region" description="Basic and acidic residues" evidence="2">
    <location>
        <begin position="435"/>
        <end position="453"/>
    </location>
</feature>
<dbReference type="InterPro" id="IPR050483">
    <property type="entry name" value="CoA-transferase_III_domain"/>
</dbReference>
<evidence type="ECO:0000313" key="4">
    <source>
        <dbReference type="Proteomes" id="UP000317573"/>
    </source>
</evidence>
<reference evidence="3 4" key="1">
    <citation type="submission" date="2019-07" db="EMBL/GenBank/DDBJ databases">
        <title>Genome sequencing of lignin-degrading bacterial isolates.</title>
        <authorList>
            <person name="Gladden J."/>
        </authorList>
    </citation>
    <scope>NUCLEOTIDE SEQUENCE [LARGE SCALE GENOMIC DNA]</scope>
    <source>
        <strain evidence="3 4">J45</strain>
    </source>
</reference>
<feature type="region of interest" description="Disordered" evidence="2">
    <location>
        <begin position="426"/>
        <end position="453"/>
    </location>
</feature>
<dbReference type="SUPFAM" id="SSF89796">
    <property type="entry name" value="CoA-transferase family III (CaiB/BaiF)"/>
    <property type="match status" value="1"/>
</dbReference>
<dbReference type="InterPro" id="IPR044855">
    <property type="entry name" value="CoA-Trfase_III_dom3_sf"/>
</dbReference>
<dbReference type="InterPro" id="IPR003673">
    <property type="entry name" value="CoA-Trfase_fam_III"/>
</dbReference>
<dbReference type="PANTHER" id="PTHR48207">
    <property type="entry name" value="SUCCINATE--HYDROXYMETHYLGLUTARATE COA-TRANSFERASE"/>
    <property type="match status" value="1"/>
</dbReference>
<dbReference type="InterPro" id="IPR023606">
    <property type="entry name" value="CoA-Trfase_III_dom_1_sf"/>
</dbReference>
<dbReference type="AlphaFoldDB" id="A0A562E1F9"/>
<comment type="caution">
    <text evidence="3">The sequence shown here is derived from an EMBL/GenBank/DDBJ whole genome shotgun (WGS) entry which is preliminary data.</text>
</comment>
<proteinExistence type="predicted"/>
<evidence type="ECO:0000256" key="1">
    <source>
        <dbReference type="ARBA" id="ARBA00022679"/>
    </source>
</evidence>
<organism evidence="3 4">
    <name type="scientific">Rhodococcus rhodochrous J45</name>
    <dbReference type="NCBI Taxonomy" id="935266"/>
    <lineage>
        <taxon>Bacteria</taxon>
        <taxon>Bacillati</taxon>
        <taxon>Actinomycetota</taxon>
        <taxon>Actinomycetes</taxon>
        <taxon>Mycobacteriales</taxon>
        <taxon>Nocardiaceae</taxon>
        <taxon>Rhodococcus</taxon>
    </lineage>
</organism>
<gene>
    <name evidence="3" type="ORF">L618_000300003200</name>
</gene>
<dbReference type="Proteomes" id="UP000317573">
    <property type="component" value="Unassembled WGS sequence"/>
</dbReference>
<name>A0A562E1F9_RHORH</name>
<protein>
    <submittedName>
        <fullName evidence="3">Crotonobetainyl-CoA:carnitine CoA-transferase CaiB-like acyl-CoA transferase</fullName>
    </submittedName>
</protein>
<keyword evidence="1 3" id="KW-0808">Transferase</keyword>
<dbReference type="PANTHER" id="PTHR48207:SF3">
    <property type="entry name" value="SUCCINATE--HYDROXYMETHYLGLUTARATE COA-TRANSFERASE"/>
    <property type="match status" value="1"/>
</dbReference>
<dbReference type="RefSeq" id="WP_145692328.1">
    <property type="nucleotide sequence ID" value="NZ_VLJT01000028.1"/>
</dbReference>
<accession>A0A562E1F9</accession>
<dbReference type="Gene3D" id="3.30.1540.10">
    <property type="entry name" value="formyl-coa transferase, domain 3"/>
    <property type="match status" value="1"/>
</dbReference>